<evidence type="ECO:0000313" key="2">
    <source>
        <dbReference type="Proteomes" id="UP001365846"/>
    </source>
</evidence>
<dbReference type="RefSeq" id="WP_340359252.1">
    <property type="nucleotide sequence ID" value="NZ_JBBKZU010000011.1"/>
</dbReference>
<sequence length="78" mass="8937">MSAVPSHEELASLDEEELIAYAQGWRARASRGDKSAYGVAHALEVELRRRQRTSQLQQLAVKPPEPPRPWWKRWVTGT</sequence>
<dbReference type="EMBL" id="JBBKZU010000011">
    <property type="protein sequence ID" value="MEJ8814021.1"/>
    <property type="molecule type" value="Genomic_DNA"/>
</dbReference>
<comment type="caution">
    <text evidence="1">The sequence shown here is derived from an EMBL/GenBank/DDBJ whole genome shotgun (WGS) entry which is preliminary data.</text>
</comment>
<dbReference type="Proteomes" id="UP001365846">
    <property type="component" value="Unassembled WGS sequence"/>
</dbReference>
<accession>A0ABU8VL49</accession>
<proteinExistence type="predicted"/>
<protein>
    <submittedName>
        <fullName evidence="1">Uncharacterized protein</fullName>
    </submittedName>
</protein>
<reference evidence="1 2" key="1">
    <citation type="submission" date="2024-03" db="EMBL/GenBank/DDBJ databases">
        <title>Novel species of the genus Variovorax.</title>
        <authorList>
            <person name="Liu Q."/>
            <person name="Xin Y.-H."/>
        </authorList>
    </citation>
    <scope>NUCLEOTIDE SEQUENCE [LARGE SCALE GENOMIC DNA]</scope>
    <source>
        <strain evidence="1 2">KACC 18899</strain>
    </source>
</reference>
<name>A0ABU8VL49_9BURK</name>
<organism evidence="1 2">
    <name type="scientific">Variovorax ureilyticus</name>
    <dbReference type="NCBI Taxonomy" id="1836198"/>
    <lineage>
        <taxon>Bacteria</taxon>
        <taxon>Pseudomonadati</taxon>
        <taxon>Pseudomonadota</taxon>
        <taxon>Betaproteobacteria</taxon>
        <taxon>Burkholderiales</taxon>
        <taxon>Comamonadaceae</taxon>
        <taxon>Variovorax</taxon>
    </lineage>
</organism>
<gene>
    <name evidence="1" type="ORF">WKW77_23255</name>
</gene>
<keyword evidence="2" id="KW-1185">Reference proteome</keyword>
<evidence type="ECO:0000313" key="1">
    <source>
        <dbReference type="EMBL" id="MEJ8814021.1"/>
    </source>
</evidence>